<evidence type="ECO:0000256" key="1">
    <source>
        <dbReference type="SAM" id="MobiDB-lite"/>
    </source>
</evidence>
<proteinExistence type="predicted"/>
<feature type="region of interest" description="Disordered" evidence="1">
    <location>
        <begin position="755"/>
        <end position="774"/>
    </location>
</feature>
<dbReference type="RefSeq" id="WP_214296039.1">
    <property type="nucleotide sequence ID" value="NZ_JAHDYS010000001.1"/>
</dbReference>
<keyword evidence="3" id="KW-1185">Reference proteome</keyword>
<dbReference type="InterPro" id="IPR052894">
    <property type="entry name" value="AsmA-related"/>
</dbReference>
<name>A0ABS5U3U1_9BACT</name>
<dbReference type="PANTHER" id="PTHR30441">
    <property type="entry name" value="DUF748 DOMAIN-CONTAINING PROTEIN"/>
    <property type="match status" value="1"/>
</dbReference>
<dbReference type="Gene3D" id="3.30.1330.60">
    <property type="entry name" value="OmpA-like domain"/>
    <property type="match status" value="1"/>
</dbReference>
<gene>
    <name evidence="2" type="ORF">KJB30_00900</name>
</gene>
<evidence type="ECO:0000313" key="2">
    <source>
        <dbReference type="EMBL" id="MBT1070333.1"/>
    </source>
</evidence>
<dbReference type="Proteomes" id="UP000784128">
    <property type="component" value="Unassembled WGS sequence"/>
</dbReference>
<organism evidence="2 3">
    <name type="scientific">Pelotalea chapellei</name>
    <dbReference type="NCBI Taxonomy" id="44671"/>
    <lineage>
        <taxon>Bacteria</taxon>
        <taxon>Pseudomonadati</taxon>
        <taxon>Thermodesulfobacteriota</taxon>
        <taxon>Desulfuromonadia</taxon>
        <taxon>Geobacterales</taxon>
        <taxon>Geobacteraceae</taxon>
        <taxon>Pelotalea</taxon>
    </lineage>
</organism>
<evidence type="ECO:0000313" key="3">
    <source>
        <dbReference type="Proteomes" id="UP000784128"/>
    </source>
</evidence>
<protein>
    <submittedName>
        <fullName evidence="2">DUF748 domain-containing protein</fullName>
    </submittedName>
</protein>
<reference evidence="2 3" key="1">
    <citation type="submission" date="2021-05" db="EMBL/GenBank/DDBJ databases">
        <title>The draft genome of Geobacter chapellei DSM 13688.</title>
        <authorList>
            <person name="Xu Z."/>
            <person name="Masuda Y."/>
            <person name="Itoh H."/>
            <person name="Senoo K."/>
        </authorList>
    </citation>
    <scope>NUCLEOTIDE SEQUENCE [LARGE SCALE GENOMIC DNA]</scope>
    <source>
        <strain evidence="2 3">DSM 13688</strain>
    </source>
</reference>
<dbReference type="InterPro" id="IPR008023">
    <property type="entry name" value="DUF748"/>
</dbReference>
<dbReference type="SUPFAM" id="SSF103088">
    <property type="entry name" value="OmpA-like"/>
    <property type="match status" value="1"/>
</dbReference>
<accession>A0ABS5U3U1</accession>
<dbReference type="EMBL" id="JAHDYS010000001">
    <property type="protein sequence ID" value="MBT1070333.1"/>
    <property type="molecule type" value="Genomic_DNA"/>
</dbReference>
<comment type="caution">
    <text evidence="2">The sequence shown here is derived from an EMBL/GenBank/DDBJ whole genome shotgun (WGS) entry which is preliminary data.</text>
</comment>
<dbReference type="PANTHER" id="PTHR30441:SF8">
    <property type="entry name" value="DUF748 DOMAIN-CONTAINING PROTEIN"/>
    <property type="match status" value="1"/>
</dbReference>
<sequence length="1182" mass="130260">MKTLKVAGIAILLVILLALAFAAFILPGMMRDRAVARIQEMTGRPVSISGVTINPLTLTMQIGKFELKEKGGSATFASFSSATVSASAGSILKGRAIMDGVRLVAPYLHVVRTDKGTYNFSDIIERLKEEAKQPAQKKEKMRFSASDISLVNGAVDFIDHGAPRGTVNHTIRSIDLSIPFISNAGKESGPAATLKANAIINGSPLKVTGTGRPFADAPSASLHATLDGVNVPFYREYISPDMPVVLTSGNLSLNCDIAYTGHTASRPLINISGSLTLKDLVLKDWQQQRMLVLQRLVGDLGSTDLGARIVNFDLLAMNSLKLYVSRTRQGDWSFRRLADVIGAMKSSGTIVRAARVRIRDGSIHFQDRSVSPAFKADLENVALKAEEYSTEPGSMSPIRVSFRTGKEEHAMVSGTASLKPLFFNGKFSASGISLADYYPYLSDYLTAPIKGTVESSAGVLFDKKQEKLQVKNADVTLTDLYAPFGDGDFARINKVGIRDGSFSQSENSAELSGVTFSGGTVKVSRKRDGTLTVMNLLKDQQSRRGPQADKGRKQNQLHYLVKNVSVNNLDLAFRDRALPSVHPAEFRFNNISAGVSNVSDFNSKKMPYRFSTRYGSDGSIRFSGTVRPQPFELKTRAEVKNLVLTDFVPYAANKLNVTMKDGKLGADITADIFKKGKQFDGSYAGSLQLSSLRLQDPVDRSNLLLWEMLRLDDVQGTLQPLTVNADRVLLSEYYANVVINQDGSINFRRLLQKTPHDTEEQTSAKPETKPGPAVSIGAVTLQNGVLDFKDYSLDPRHYATRFVRLGGRVSGLSSNPVTRADVDLRGALENESPLRIWGKMNPLADPLYVDLRVDFDNIALPRLSPYSARYLGYRIEQGKLRATLDYKIEDKQVQASNRILIDQLFFGPKVESGQAVKLPGPVSVPAAVGLLKGPKGQIELDVPVAGSTENPDVSMGDVVWKAVKNAFSGLFRKIFSRPFSFLFGSRGEEFRIIYFDYGSLALSGEQQQKLTGLAQKMAERPELKLDVTGYADRIMDAEGYRRYLLHERMRMAKFLDQMKGPKKVPESGHVPDNIQITPEDRHEYLKKVYERADFARPRDASGSLKELPDEEMRKLLLAYIAVGDQQLEKLSRLRSQTVRDFLSGSGKVNPARLFLRIGDPFKKPDEQVKSNARVEFSPAAKK</sequence>
<dbReference type="Pfam" id="PF05359">
    <property type="entry name" value="DUF748"/>
    <property type="match status" value="2"/>
</dbReference>
<dbReference type="InterPro" id="IPR036737">
    <property type="entry name" value="OmpA-like_sf"/>
</dbReference>